<dbReference type="AlphaFoldDB" id="A0A167S291"/>
<dbReference type="Proteomes" id="UP000076738">
    <property type="component" value="Unassembled WGS sequence"/>
</dbReference>
<feature type="region of interest" description="Disordered" evidence="1">
    <location>
        <begin position="132"/>
        <end position="212"/>
    </location>
</feature>
<accession>A0A167S291</accession>
<name>A0A167S291_CALVF</name>
<feature type="compositionally biased region" description="Basic and acidic residues" evidence="1">
    <location>
        <begin position="191"/>
        <end position="202"/>
    </location>
</feature>
<reference evidence="2 3" key="1">
    <citation type="journal article" date="2016" name="Mol. Biol. Evol.">
        <title>Comparative Genomics of Early-Diverging Mushroom-Forming Fungi Provides Insights into the Origins of Lignocellulose Decay Capabilities.</title>
        <authorList>
            <person name="Nagy L.G."/>
            <person name="Riley R."/>
            <person name="Tritt A."/>
            <person name="Adam C."/>
            <person name="Daum C."/>
            <person name="Floudas D."/>
            <person name="Sun H."/>
            <person name="Yadav J.S."/>
            <person name="Pangilinan J."/>
            <person name="Larsson K.H."/>
            <person name="Matsuura K."/>
            <person name="Barry K."/>
            <person name="Labutti K."/>
            <person name="Kuo R."/>
            <person name="Ohm R.A."/>
            <person name="Bhattacharya S.S."/>
            <person name="Shirouzu T."/>
            <person name="Yoshinaga Y."/>
            <person name="Martin F.M."/>
            <person name="Grigoriev I.V."/>
            <person name="Hibbett D.S."/>
        </authorList>
    </citation>
    <scope>NUCLEOTIDE SEQUENCE [LARGE SCALE GENOMIC DNA]</scope>
    <source>
        <strain evidence="2 3">TUFC12733</strain>
    </source>
</reference>
<organism evidence="2 3">
    <name type="scientific">Calocera viscosa (strain TUFC12733)</name>
    <dbReference type="NCBI Taxonomy" id="1330018"/>
    <lineage>
        <taxon>Eukaryota</taxon>
        <taxon>Fungi</taxon>
        <taxon>Dikarya</taxon>
        <taxon>Basidiomycota</taxon>
        <taxon>Agaricomycotina</taxon>
        <taxon>Dacrymycetes</taxon>
        <taxon>Dacrymycetales</taxon>
        <taxon>Dacrymycetaceae</taxon>
        <taxon>Calocera</taxon>
    </lineage>
</organism>
<sequence>MATLETPARIMRRIEEASLVEMPSLPSFPMNESDDGPGDPMYALATPSESEQHERSITSFPTDPTESEEPATRVTSTPLVTSAFRNSGSRFISGGSRGISGSQSRFINSLHTTLLPNGLRRDSSFKASPIESSVASTIKPGESKPSYGSMREVENGRGLEVAEESNFSVGVPIEEDETEESAIRNNEPAEESVKSDELHEAQESFVSTAPPNLPEYEEYQVSVHSAPMVGLLHHLC</sequence>
<proteinExistence type="predicted"/>
<evidence type="ECO:0000313" key="3">
    <source>
        <dbReference type="Proteomes" id="UP000076738"/>
    </source>
</evidence>
<gene>
    <name evidence="2" type="ORF">CALVIDRAFT_8331</name>
</gene>
<evidence type="ECO:0000256" key="1">
    <source>
        <dbReference type="SAM" id="MobiDB-lite"/>
    </source>
</evidence>
<keyword evidence="3" id="KW-1185">Reference proteome</keyword>
<dbReference type="EMBL" id="KV417266">
    <property type="protein sequence ID" value="KZP01514.1"/>
    <property type="molecule type" value="Genomic_DNA"/>
</dbReference>
<protein>
    <submittedName>
        <fullName evidence="2">Uncharacterized protein</fullName>
    </submittedName>
</protein>
<evidence type="ECO:0000313" key="2">
    <source>
        <dbReference type="EMBL" id="KZP01514.1"/>
    </source>
</evidence>
<feature type="region of interest" description="Disordered" evidence="1">
    <location>
        <begin position="18"/>
        <end position="80"/>
    </location>
</feature>